<dbReference type="Pfam" id="PF07730">
    <property type="entry name" value="HisKA_3"/>
    <property type="match status" value="1"/>
</dbReference>
<dbReference type="PANTHER" id="PTHR24421:SF10">
    <property type="entry name" value="NITRATE_NITRITE SENSOR PROTEIN NARQ"/>
    <property type="match status" value="1"/>
</dbReference>
<dbReference type="AlphaFoldDB" id="A0A2W2GCQ1"/>
<dbReference type="Proteomes" id="UP000248544">
    <property type="component" value="Unassembled WGS sequence"/>
</dbReference>
<dbReference type="GO" id="GO:0016020">
    <property type="term" value="C:membrane"/>
    <property type="evidence" value="ECO:0007669"/>
    <property type="project" value="InterPro"/>
</dbReference>
<feature type="compositionally biased region" description="Basic and acidic residues" evidence="10">
    <location>
        <begin position="229"/>
        <end position="240"/>
    </location>
</feature>
<dbReference type="GO" id="GO:0000155">
    <property type="term" value="F:phosphorelay sensor kinase activity"/>
    <property type="evidence" value="ECO:0007669"/>
    <property type="project" value="InterPro"/>
</dbReference>
<dbReference type="EC" id="2.7.13.3" evidence="2"/>
<evidence type="ECO:0000256" key="8">
    <source>
        <dbReference type="ARBA" id="ARBA00023012"/>
    </source>
</evidence>
<keyword evidence="5" id="KW-0547">Nucleotide-binding</keyword>
<comment type="caution">
    <text evidence="14">The sequence shown here is derived from an EMBL/GenBank/DDBJ whole genome shotgun (WGS) entry which is preliminary data.</text>
</comment>
<dbReference type="InterPro" id="IPR011712">
    <property type="entry name" value="Sig_transdc_His_kin_sub3_dim/P"/>
</dbReference>
<evidence type="ECO:0000256" key="6">
    <source>
        <dbReference type="ARBA" id="ARBA00022777"/>
    </source>
</evidence>
<dbReference type="GO" id="GO:0046983">
    <property type="term" value="F:protein dimerization activity"/>
    <property type="evidence" value="ECO:0007669"/>
    <property type="project" value="InterPro"/>
</dbReference>
<proteinExistence type="predicted"/>
<evidence type="ECO:0000313" key="15">
    <source>
        <dbReference type="Proteomes" id="UP000248544"/>
    </source>
</evidence>
<evidence type="ECO:0000256" key="1">
    <source>
        <dbReference type="ARBA" id="ARBA00000085"/>
    </source>
</evidence>
<reference evidence="14 15" key="1">
    <citation type="submission" date="2018-01" db="EMBL/GenBank/DDBJ databases">
        <title>Draft genome sequence of Sphaerisporangium sp. 7K107.</title>
        <authorList>
            <person name="Sahin N."/>
            <person name="Saygin H."/>
            <person name="Ay H."/>
        </authorList>
    </citation>
    <scope>NUCLEOTIDE SEQUENCE [LARGE SCALE GENOMIC DNA]</scope>
    <source>
        <strain evidence="14 15">7K107</strain>
    </source>
</reference>
<sequence length="375" mass="38843">MPVIRDRAFDALVVVACLVLSAEHLDKGTVVVVAVALLPALRRCAPLTVAWLTAAATAVLTLSGTLPAGQDALWWPPAAPFAAYALTAFTTARGPSVITAAVALVALPLASSTEPGLRTALFTAGAVLLGLYVTARRQLIVTLRERAERAEREQHLLAEQARGEERVRLAAEIHDLVTHRVTLMVLQAGALNVSSADAATRESAESLRATGCQALDELRELVGVLRGGDPGDRPASRRNEAAPLPALDDVVAESASVGMAVELVESGERSPVSPAVGRTARRVVQEALTNVRKHAPGASAKVSVEYAGDAVRLSVRNTAPAEAADPALVGTGPGTGLLGLRQRVALVNGTLRAGPDGEGGFEVEVTLPKEVPAGT</sequence>
<evidence type="ECO:0000256" key="5">
    <source>
        <dbReference type="ARBA" id="ARBA00022741"/>
    </source>
</evidence>
<accession>A0A2W2GCQ1</accession>
<evidence type="ECO:0000256" key="9">
    <source>
        <dbReference type="SAM" id="Coils"/>
    </source>
</evidence>
<dbReference type="EMBL" id="POUA01000223">
    <property type="protein sequence ID" value="PZG38065.1"/>
    <property type="molecule type" value="Genomic_DNA"/>
</dbReference>
<dbReference type="CDD" id="cd16917">
    <property type="entry name" value="HATPase_UhpB-NarQ-NarX-like"/>
    <property type="match status" value="1"/>
</dbReference>
<comment type="catalytic activity">
    <reaction evidence="1">
        <text>ATP + protein L-histidine = ADP + protein N-phospho-L-histidine.</text>
        <dbReference type="EC" id="2.7.13.3"/>
    </reaction>
</comment>
<keyword evidence="9" id="KW-0175">Coiled coil</keyword>
<keyword evidence="15" id="KW-1185">Reference proteome</keyword>
<keyword evidence="11" id="KW-0812">Transmembrane</keyword>
<feature type="transmembrane region" description="Helical" evidence="11">
    <location>
        <begin position="81"/>
        <end position="110"/>
    </location>
</feature>
<evidence type="ECO:0000256" key="7">
    <source>
        <dbReference type="ARBA" id="ARBA00022840"/>
    </source>
</evidence>
<evidence type="ECO:0000256" key="11">
    <source>
        <dbReference type="SAM" id="Phobius"/>
    </source>
</evidence>
<protein>
    <recommendedName>
        <fullName evidence="2">histidine kinase</fullName>
        <ecNumber evidence="2">2.7.13.3</ecNumber>
    </recommendedName>
</protein>
<keyword evidence="4" id="KW-0808">Transferase</keyword>
<dbReference type="Gene3D" id="1.20.5.1930">
    <property type="match status" value="1"/>
</dbReference>
<keyword evidence="11" id="KW-1133">Transmembrane helix</keyword>
<keyword evidence="3" id="KW-0597">Phosphoprotein</keyword>
<evidence type="ECO:0000256" key="10">
    <source>
        <dbReference type="SAM" id="MobiDB-lite"/>
    </source>
</evidence>
<dbReference type="Pfam" id="PF02518">
    <property type="entry name" value="HATPase_c"/>
    <property type="match status" value="1"/>
</dbReference>
<feature type="region of interest" description="Disordered" evidence="10">
    <location>
        <begin position="225"/>
        <end position="244"/>
    </location>
</feature>
<keyword evidence="11" id="KW-0472">Membrane</keyword>
<evidence type="ECO:0000313" key="14">
    <source>
        <dbReference type="EMBL" id="PZG38065.1"/>
    </source>
</evidence>
<evidence type="ECO:0000256" key="3">
    <source>
        <dbReference type="ARBA" id="ARBA00022553"/>
    </source>
</evidence>
<dbReference type="PANTHER" id="PTHR24421">
    <property type="entry name" value="NITRATE/NITRITE SENSOR PROTEIN NARX-RELATED"/>
    <property type="match status" value="1"/>
</dbReference>
<feature type="transmembrane region" description="Helical" evidence="11">
    <location>
        <begin position="49"/>
        <end position="69"/>
    </location>
</feature>
<evidence type="ECO:0000259" key="13">
    <source>
        <dbReference type="Pfam" id="PF07730"/>
    </source>
</evidence>
<keyword evidence="8" id="KW-0902">Two-component regulatory system</keyword>
<keyword evidence="7" id="KW-0067">ATP-binding</keyword>
<feature type="domain" description="Signal transduction histidine kinase subgroup 3 dimerisation and phosphoacceptor" evidence="13">
    <location>
        <begin position="165"/>
        <end position="227"/>
    </location>
</feature>
<feature type="coiled-coil region" evidence="9">
    <location>
        <begin position="133"/>
        <end position="160"/>
    </location>
</feature>
<name>A0A2W2GCQ1_9ACTN</name>
<dbReference type="Gene3D" id="3.30.565.10">
    <property type="entry name" value="Histidine kinase-like ATPase, C-terminal domain"/>
    <property type="match status" value="1"/>
</dbReference>
<evidence type="ECO:0000256" key="4">
    <source>
        <dbReference type="ARBA" id="ARBA00022679"/>
    </source>
</evidence>
<dbReference type="InterPro" id="IPR050482">
    <property type="entry name" value="Sensor_HK_TwoCompSys"/>
</dbReference>
<dbReference type="InterPro" id="IPR036890">
    <property type="entry name" value="HATPase_C_sf"/>
</dbReference>
<gene>
    <name evidence="14" type="ORF">C1I98_24825</name>
</gene>
<organism evidence="14 15">
    <name type="scientific">Spongiactinospora gelatinilytica</name>
    <dbReference type="NCBI Taxonomy" id="2666298"/>
    <lineage>
        <taxon>Bacteria</taxon>
        <taxon>Bacillati</taxon>
        <taxon>Actinomycetota</taxon>
        <taxon>Actinomycetes</taxon>
        <taxon>Streptosporangiales</taxon>
        <taxon>Streptosporangiaceae</taxon>
        <taxon>Spongiactinospora</taxon>
    </lineage>
</organism>
<feature type="transmembrane region" description="Helical" evidence="11">
    <location>
        <begin position="116"/>
        <end position="135"/>
    </location>
</feature>
<evidence type="ECO:0000259" key="12">
    <source>
        <dbReference type="Pfam" id="PF02518"/>
    </source>
</evidence>
<dbReference type="GO" id="GO:0005524">
    <property type="term" value="F:ATP binding"/>
    <property type="evidence" value="ECO:0007669"/>
    <property type="project" value="UniProtKB-KW"/>
</dbReference>
<feature type="domain" description="Histidine kinase/HSP90-like ATPase" evidence="12">
    <location>
        <begin position="279"/>
        <end position="370"/>
    </location>
</feature>
<keyword evidence="6 14" id="KW-0418">Kinase</keyword>
<dbReference type="InterPro" id="IPR003594">
    <property type="entry name" value="HATPase_dom"/>
</dbReference>
<dbReference type="SUPFAM" id="SSF55874">
    <property type="entry name" value="ATPase domain of HSP90 chaperone/DNA topoisomerase II/histidine kinase"/>
    <property type="match status" value="1"/>
</dbReference>
<evidence type="ECO:0000256" key="2">
    <source>
        <dbReference type="ARBA" id="ARBA00012438"/>
    </source>
</evidence>